<keyword evidence="6" id="KW-0175">Coiled coil</keyword>
<dbReference type="CDD" id="cd14014">
    <property type="entry name" value="STKc_PknB_like"/>
    <property type="match status" value="1"/>
</dbReference>
<evidence type="ECO:0000256" key="3">
    <source>
        <dbReference type="ARBA" id="ARBA00022777"/>
    </source>
</evidence>
<keyword evidence="1" id="KW-0808">Transferase</keyword>
<dbReference type="RefSeq" id="WP_380015906.1">
    <property type="nucleotide sequence ID" value="NZ_JBHLYR010000063.1"/>
</dbReference>
<dbReference type="PROSITE" id="PS00108">
    <property type="entry name" value="PROTEIN_KINASE_ST"/>
    <property type="match status" value="1"/>
</dbReference>
<reference evidence="10 11" key="1">
    <citation type="submission" date="2024-09" db="EMBL/GenBank/DDBJ databases">
        <authorList>
            <person name="Sun Q."/>
            <person name="Mori K."/>
        </authorList>
    </citation>
    <scope>NUCLEOTIDE SEQUENCE [LARGE SCALE GENOMIC DNA]</scope>
    <source>
        <strain evidence="10 11">JCM 13503</strain>
    </source>
</reference>
<dbReference type="Gene3D" id="3.30.200.20">
    <property type="entry name" value="Phosphorylase Kinase, domain 1"/>
    <property type="match status" value="1"/>
</dbReference>
<dbReference type="Proteomes" id="UP001589733">
    <property type="component" value="Unassembled WGS sequence"/>
</dbReference>
<gene>
    <name evidence="10" type="ORF">ACFFLM_22340</name>
</gene>
<dbReference type="InterPro" id="IPR000719">
    <property type="entry name" value="Prot_kinase_dom"/>
</dbReference>
<feature type="transmembrane region" description="Helical" evidence="8">
    <location>
        <begin position="468"/>
        <end position="499"/>
    </location>
</feature>
<sequence length="705" mass="76332">MNCPICGSAVAAHLLICPVCGCPLTGTLSSGGDALPAGALLRHGQFRLEGELGQGGFGITYLARDQTLHRQVAIKELFLSDWKRNQQAVQQPGKLSDAEFQDIKTKFLAEARVLAGFNDPSIVRVYDQFSENNTAYLVMEYLQGETLEERLTRELTLPAADVVSFAERVLAGLRLLHRQGLLHRDIKPGNIFLEDTGRVVLIDFGSARAFQAGKTTAMTQHLTPGYAPLEQYAAQGKVGPPSDLYSLGATMYHALKGQMPPAASQLALGTALPALPAGTPAALAQVIRSAMKVRMDERPQSVDEFLNGLTKPPPAPRPPALPPPAPPQFPGSKPALDYLKFMRLTPTQLQERLTSGAIQVSALPPEVRRHLVTMGWLDAQGRLTFQYNSPPAPPAPPPAPVRPPRPSPAPAPPPPVPLPALPEPADIRQLWTAIVQVPRPGQAPLNVPVLSPVKPVNARSGCGTAGGVVALVVLAALILPFAGFIGTGVLFVIALAVLFGSAAGGPGKALPAVAALDLRISQLQARFQTVPLGQAEFDTLYQELERIHQVMQAPADLVRQRQREARQTLLTQYLDAELRRYPLEPGTVSGIGVQRVKSLQQHGIRTAYDVTESRLQQVSGFGEKITRDLLAWRRGLERHVETTMQRLPDDLQVTQRAANELWALREQLAQGEQALQQVLVNAAAERDQAQRDLNAAVQQRETLNQ</sequence>
<dbReference type="InterPro" id="IPR011009">
    <property type="entry name" value="Kinase-like_dom_sf"/>
</dbReference>
<feature type="coiled-coil region" evidence="6">
    <location>
        <begin position="672"/>
        <end position="699"/>
    </location>
</feature>
<dbReference type="SUPFAM" id="SSF56112">
    <property type="entry name" value="Protein kinase-like (PK-like)"/>
    <property type="match status" value="1"/>
</dbReference>
<dbReference type="SMART" id="SM00220">
    <property type="entry name" value="S_TKc"/>
    <property type="match status" value="1"/>
</dbReference>
<dbReference type="PROSITE" id="PS50011">
    <property type="entry name" value="PROTEIN_KINASE_DOM"/>
    <property type="match status" value="1"/>
</dbReference>
<keyword evidence="8" id="KW-0472">Membrane</keyword>
<dbReference type="InterPro" id="IPR017441">
    <property type="entry name" value="Protein_kinase_ATP_BS"/>
</dbReference>
<dbReference type="GO" id="GO:0016301">
    <property type="term" value="F:kinase activity"/>
    <property type="evidence" value="ECO:0007669"/>
    <property type="project" value="UniProtKB-KW"/>
</dbReference>
<feature type="compositionally biased region" description="Pro residues" evidence="7">
    <location>
        <begin position="390"/>
        <end position="419"/>
    </location>
</feature>
<evidence type="ECO:0000256" key="1">
    <source>
        <dbReference type="ARBA" id="ARBA00022679"/>
    </source>
</evidence>
<comment type="caution">
    <text evidence="10">The sequence shown here is derived from an EMBL/GenBank/DDBJ whole genome shotgun (WGS) entry which is preliminary data.</text>
</comment>
<evidence type="ECO:0000259" key="9">
    <source>
        <dbReference type="PROSITE" id="PS50011"/>
    </source>
</evidence>
<evidence type="ECO:0000256" key="5">
    <source>
        <dbReference type="PROSITE-ProRule" id="PRU10141"/>
    </source>
</evidence>
<organism evidence="10 11">
    <name type="scientific">Deinococcus oregonensis</name>
    <dbReference type="NCBI Taxonomy" id="1805970"/>
    <lineage>
        <taxon>Bacteria</taxon>
        <taxon>Thermotogati</taxon>
        <taxon>Deinococcota</taxon>
        <taxon>Deinococci</taxon>
        <taxon>Deinococcales</taxon>
        <taxon>Deinococcaceae</taxon>
        <taxon>Deinococcus</taxon>
    </lineage>
</organism>
<accession>A0ABV6B4M2</accession>
<feature type="region of interest" description="Disordered" evidence="7">
    <location>
        <begin position="385"/>
        <end position="419"/>
    </location>
</feature>
<dbReference type="InterPro" id="IPR008271">
    <property type="entry name" value="Ser/Thr_kinase_AS"/>
</dbReference>
<evidence type="ECO:0000256" key="6">
    <source>
        <dbReference type="SAM" id="Coils"/>
    </source>
</evidence>
<feature type="compositionally biased region" description="Pro residues" evidence="7">
    <location>
        <begin position="311"/>
        <end position="329"/>
    </location>
</feature>
<feature type="binding site" evidence="5">
    <location>
        <position position="75"/>
    </location>
    <ligand>
        <name>ATP</name>
        <dbReference type="ChEBI" id="CHEBI:30616"/>
    </ligand>
</feature>
<proteinExistence type="predicted"/>
<keyword evidence="8" id="KW-0812">Transmembrane</keyword>
<dbReference type="PANTHER" id="PTHR43289">
    <property type="entry name" value="MITOGEN-ACTIVATED PROTEIN KINASE KINASE KINASE 20-RELATED"/>
    <property type="match status" value="1"/>
</dbReference>
<name>A0ABV6B4M2_9DEIO</name>
<dbReference type="PROSITE" id="PS00107">
    <property type="entry name" value="PROTEIN_KINASE_ATP"/>
    <property type="match status" value="1"/>
</dbReference>
<evidence type="ECO:0000256" key="8">
    <source>
        <dbReference type="SAM" id="Phobius"/>
    </source>
</evidence>
<dbReference type="PANTHER" id="PTHR43289:SF34">
    <property type="entry name" value="SERINE_THREONINE-PROTEIN KINASE YBDM-RELATED"/>
    <property type="match status" value="1"/>
</dbReference>
<keyword evidence="3 10" id="KW-0418">Kinase</keyword>
<protein>
    <submittedName>
        <fullName evidence="10">Protein kinase</fullName>
    </submittedName>
</protein>
<keyword evidence="2 5" id="KW-0547">Nucleotide-binding</keyword>
<feature type="domain" description="Protein kinase" evidence="9">
    <location>
        <begin position="46"/>
        <end position="329"/>
    </location>
</feature>
<evidence type="ECO:0000313" key="11">
    <source>
        <dbReference type="Proteomes" id="UP001589733"/>
    </source>
</evidence>
<evidence type="ECO:0000256" key="7">
    <source>
        <dbReference type="SAM" id="MobiDB-lite"/>
    </source>
</evidence>
<keyword evidence="11" id="KW-1185">Reference proteome</keyword>
<dbReference type="EMBL" id="JBHLYR010000063">
    <property type="protein sequence ID" value="MFB9994704.1"/>
    <property type="molecule type" value="Genomic_DNA"/>
</dbReference>
<evidence type="ECO:0000313" key="10">
    <source>
        <dbReference type="EMBL" id="MFB9994704.1"/>
    </source>
</evidence>
<dbReference type="Gene3D" id="1.10.510.10">
    <property type="entry name" value="Transferase(Phosphotransferase) domain 1"/>
    <property type="match status" value="1"/>
</dbReference>
<evidence type="ECO:0000256" key="4">
    <source>
        <dbReference type="ARBA" id="ARBA00022840"/>
    </source>
</evidence>
<keyword evidence="8" id="KW-1133">Transmembrane helix</keyword>
<evidence type="ECO:0000256" key="2">
    <source>
        <dbReference type="ARBA" id="ARBA00022741"/>
    </source>
</evidence>
<feature type="region of interest" description="Disordered" evidence="7">
    <location>
        <begin position="304"/>
        <end position="330"/>
    </location>
</feature>
<keyword evidence="4 5" id="KW-0067">ATP-binding</keyword>
<dbReference type="Pfam" id="PF00069">
    <property type="entry name" value="Pkinase"/>
    <property type="match status" value="1"/>
</dbReference>